<dbReference type="Proteomes" id="UP001629246">
    <property type="component" value="Unassembled WGS sequence"/>
</dbReference>
<gene>
    <name evidence="2" type="ORF">PQR62_04850</name>
</gene>
<evidence type="ECO:0000256" key="1">
    <source>
        <dbReference type="ARBA" id="ARBA00022801"/>
    </source>
</evidence>
<organism evidence="2 3">
    <name type="scientific">Herbaspirillum lusitanum</name>
    <dbReference type="NCBI Taxonomy" id="213312"/>
    <lineage>
        <taxon>Bacteria</taxon>
        <taxon>Pseudomonadati</taxon>
        <taxon>Pseudomonadota</taxon>
        <taxon>Betaproteobacteria</taxon>
        <taxon>Burkholderiales</taxon>
        <taxon>Oxalobacteraceae</taxon>
        <taxon>Herbaspirillum</taxon>
    </lineage>
</organism>
<dbReference type="SUPFAM" id="SSF53254">
    <property type="entry name" value="Phosphoglycerate mutase-like"/>
    <property type="match status" value="1"/>
</dbReference>
<reference evidence="2 3" key="1">
    <citation type="journal article" date="2024" name="Chem. Sci.">
        <title>Discovery of megapolipeptins by genome mining of a Burkholderiales bacteria collection.</title>
        <authorList>
            <person name="Paulo B.S."/>
            <person name="Recchia M.J.J."/>
            <person name="Lee S."/>
            <person name="Fergusson C.H."/>
            <person name="Romanowski S.B."/>
            <person name="Hernandez A."/>
            <person name="Krull N."/>
            <person name="Liu D.Y."/>
            <person name="Cavanagh H."/>
            <person name="Bos A."/>
            <person name="Gray C.A."/>
            <person name="Murphy B.T."/>
            <person name="Linington R.G."/>
            <person name="Eustaquio A.S."/>
        </authorList>
    </citation>
    <scope>NUCLEOTIDE SEQUENCE [LARGE SCALE GENOMIC DNA]</scope>
    <source>
        <strain evidence="2 3">RL21-008-BIB-A</strain>
    </source>
</reference>
<proteinExistence type="predicted"/>
<sequence>MLLHLIRHPQPLVGAGICYGSSDLPVAPEHLAACIQTLQVELAQADSCPIYSSPLQRCSALAEGLAARLNTRVDYDARLQEMHFGAWELQAWDDIARSEIDAWSADLLYFRPGRGESLWQVAQRVRAFLTALLQTGHEHVILITHAGVIRIVLAYRDWQSSHSTLSPAPDDALAHIALQAASAPHAIAYGALLPVQLK</sequence>
<evidence type="ECO:0000313" key="2">
    <source>
        <dbReference type="EMBL" id="MFL9923578.1"/>
    </source>
</evidence>
<dbReference type="PANTHER" id="PTHR46517:SF1">
    <property type="entry name" value="FRUCTOSE-2,6-BISPHOSPHATASE TIGAR"/>
    <property type="match status" value="1"/>
</dbReference>
<dbReference type="PANTHER" id="PTHR46517">
    <property type="entry name" value="FRUCTOSE-2,6-BISPHOSPHATASE TIGAR"/>
    <property type="match status" value="1"/>
</dbReference>
<dbReference type="InterPro" id="IPR013078">
    <property type="entry name" value="His_Pase_superF_clade-1"/>
</dbReference>
<accession>A0ABW9A742</accession>
<dbReference type="EMBL" id="JAQQFM010000002">
    <property type="protein sequence ID" value="MFL9923578.1"/>
    <property type="molecule type" value="Genomic_DNA"/>
</dbReference>
<keyword evidence="3" id="KW-1185">Reference proteome</keyword>
<name>A0ABW9A742_9BURK</name>
<protein>
    <submittedName>
        <fullName evidence="2">Histidine phosphatase family protein</fullName>
    </submittedName>
</protein>
<dbReference type="Gene3D" id="3.40.50.1240">
    <property type="entry name" value="Phosphoglycerate mutase-like"/>
    <property type="match status" value="1"/>
</dbReference>
<dbReference type="RefSeq" id="WP_408155353.1">
    <property type="nucleotide sequence ID" value="NZ_JAQQFM010000002.1"/>
</dbReference>
<comment type="caution">
    <text evidence="2">The sequence shown here is derived from an EMBL/GenBank/DDBJ whole genome shotgun (WGS) entry which is preliminary data.</text>
</comment>
<dbReference type="SMART" id="SM00855">
    <property type="entry name" value="PGAM"/>
    <property type="match status" value="1"/>
</dbReference>
<dbReference type="InterPro" id="IPR051695">
    <property type="entry name" value="Phosphoglycerate_Mutase"/>
</dbReference>
<dbReference type="Pfam" id="PF00300">
    <property type="entry name" value="His_Phos_1"/>
    <property type="match status" value="1"/>
</dbReference>
<evidence type="ECO:0000313" key="3">
    <source>
        <dbReference type="Proteomes" id="UP001629246"/>
    </source>
</evidence>
<keyword evidence="1" id="KW-0378">Hydrolase</keyword>
<dbReference type="InterPro" id="IPR029033">
    <property type="entry name" value="His_PPase_superfam"/>
</dbReference>